<dbReference type="Proteomes" id="UP000838412">
    <property type="component" value="Chromosome 10"/>
</dbReference>
<accession>A0A8J9YNL0</accession>
<dbReference type="OrthoDB" id="10061388at2759"/>
<evidence type="ECO:0000313" key="1">
    <source>
        <dbReference type="EMBL" id="CAH1238908.1"/>
    </source>
</evidence>
<gene>
    <name evidence="1" type="primary">Hypp5666</name>
    <name evidence="1" type="ORF">BLAG_LOCUS3339</name>
</gene>
<keyword evidence="2" id="KW-1185">Reference proteome</keyword>
<evidence type="ECO:0000313" key="2">
    <source>
        <dbReference type="Proteomes" id="UP000838412"/>
    </source>
</evidence>
<proteinExistence type="predicted"/>
<dbReference type="EMBL" id="OV696695">
    <property type="protein sequence ID" value="CAH1238908.1"/>
    <property type="molecule type" value="Genomic_DNA"/>
</dbReference>
<reference evidence="1" key="1">
    <citation type="submission" date="2022-01" db="EMBL/GenBank/DDBJ databases">
        <authorList>
            <person name="Braso-Vives M."/>
        </authorList>
    </citation>
    <scope>NUCLEOTIDE SEQUENCE</scope>
</reference>
<name>A0A8J9YNL0_BRALA</name>
<dbReference type="AlphaFoldDB" id="A0A8J9YNL0"/>
<protein>
    <submittedName>
        <fullName evidence="1">Hypp5666 protein</fullName>
    </submittedName>
</protein>
<sequence length="895" mass="104115">MYKSGYIRYKSGYIRYKSGYIRYRSGYIRYKSGYIRYKSWYIRYRSGYIRYTSGIRYKSGYIRYWSGYIRYKSGFIRYRSGYIRYKSGHIRYTSGYIRYKSGYIRYKSGFIRYKSGYIRYKSWYIRYKSGYIRYRSGYIRYTSGIRYKSGYIRYWSGYIRYKSGFIRYRSGYIRYKSGHIRYMSGYIRYKSGYIRYKSGYIRYRSGYIRYTSGIRYKSGYIRYWSGYIVTLHVGVHTLQVGVHTLQVGVHTLQVGVHTLQVGGTYATRRGTVIRSKSGYIRYKSGYIRYTSGYIRDKSGFIRYKSGYIRYTSGYIHYKSGYIRYTSGYIRYTSGYIRDKSGFIRYKSEYIRYTSGYIHYKSGYIRYTSGYIVTLHVVQNPTGAAAVYKHSLASVTCSDQVSVGKLSVGVSRAQMLGNCELPDLLLAMRNCEANFVLALCHNPEQDCWNHQNITTVNACAKTSLRNCFEGAVPSEVLDTMVDAVWNNLNYNVTEEYCTGDKFEGPFFPSNGGTPPCSQEYPDVLTSCETDFVQKYLANISDPTLCREFGAMTTCKLSAVDQHCNLTDDNTKLLNATWGTNYNPFCLCPNVEPTTHAPTTPRPTAPPLGRCSVNDLIRNTQQCESEFIYALCTNPDIDCLAHPELPTLENCTRDVYHDCIIGIFPDAMVEGFIANFIMTLNAAGLYCNGTTFQPADMRTSGEGEECTQQYSNDSASCVEQFIGFYLSNKSHPELCREYTKMTDCKKSALEEHCHSVHFNKLYEIRLRLSSDYNPFCQCPNQYCSKDDRNQVSFHNISYNGEGSDLLCYSYFSHNKRQENHCKYTNSDNFCDTSYSGCYNNSNTNCKHNEYSPWCVANTYLLYYNDHYYTHGYNKRVKYSTYYNGNDARCWYNSDSNC</sequence>
<organism evidence="1 2">
    <name type="scientific">Branchiostoma lanceolatum</name>
    <name type="common">Common lancelet</name>
    <name type="synonym">Amphioxus lanceolatum</name>
    <dbReference type="NCBI Taxonomy" id="7740"/>
    <lineage>
        <taxon>Eukaryota</taxon>
        <taxon>Metazoa</taxon>
        <taxon>Chordata</taxon>
        <taxon>Cephalochordata</taxon>
        <taxon>Leptocardii</taxon>
        <taxon>Amphioxiformes</taxon>
        <taxon>Branchiostomatidae</taxon>
        <taxon>Branchiostoma</taxon>
    </lineage>
</organism>